<gene>
    <name evidence="1" type="ORF">Tci_836971</name>
</gene>
<reference evidence="1" key="1">
    <citation type="journal article" date="2019" name="Sci. Rep.">
        <title>Draft genome of Tanacetum cinerariifolium, the natural source of mosquito coil.</title>
        <authorList>
            <person name="Yamashiro T."/>
            <person name="Shiraishi A."/>
            <person name="Satake H."/>
            <person name="Nakayama K."/>
        </authorList>
    </citation>
    <scope>NUCLEOTIDE SEQUENCE</scope>
</reference>
<protein>
    <submittedName>
        <fullName evidence="1">Uncharacterized protein</fullName>
    </submittedName>
</protein>
<sequence>MTNSSFPSTPDNEDPSVIDLILKVVEYDQSLQAGSSRTRNPVNFDRDLTEERLMTDYVGANGDPPKYPDYYFG</sequence>
<feature type="non-terminal residue" evidence="1">
    <location>
        <position position="73"/>
    </location>
</feature>
<name>A0A699QDN0_TANCI</name>
<dbReference type="AlphaFoldDB" id="A0A699QDN0"/>
<evidence type="ECO:0000313" key="1">
    <source>
        <dbReference type="EMBL" id="GFC65001.1"/>
    </source>
</evidence>
<comment type="caution">
    <text evidence="1">The sequence shown here is derived from an EMBL/GenBank/DDBJ whole genome shotgun (WGS) entry which is preliminary data.</text>
</comment>
<proteinExistence type="predicted"/>
<organism evidence="1">
    <name type="scientific">Tanacetum cinerariifolium</name>
    <name type="common">Dalmatian daisy</name>
    <name type="synonym">Chrysanthemum cinerariifolium</name>
    <dbReference type="NCBI Taxonomy" id="118510"/>
    <lineage>
        <taxon>Eukaryota</taxon>
        <taxon>Viridiplantae</taxon>
        <taxon>Streptophyta</taxon>
        <taxon>Embryophyta</taxon>
        <taxon>Tracheophyta</taxon>
        <taxon>Spermatophyta</taxon>
        <taxon>Magnoliopsida</taxon>
        <taxon>eudicotyledons</taxon>
        <taxon>Gunneridae</taxon>
        <taxon>Pentapetalae</taxon>
        <taxon>asterids</taxon>
        <taxon>campanulids</taxon>
        <taxon>Asterales</taxon>
        <taxon>Asteraceae</taxon>
        <taxon>Asteroideae</taxon>
        <taxon>Anthemideae</taxon>
        <taxon>Anthemidinae</taxon>
        <taxon>Tanacetum</taxon>
    </lineage>
</organism>
<accession>A0A699QDN0</accession>
<dbReference type="EMBL" id="BKCJ011004833">
    <property type="protein sequence ID" value="GFC65001.1"/>
    <property type="molecule type" value="Genomic_DNA"/>
</dbReference>